<comment type="caution">
    <text evidence="1">The sequence shown here is derived from an EMBL/GenBank/DDBJ whole genome shotgun (WGS) entry which is preliminary data.</text>
</comment>
<organism evidence="1 2">
    <name type="scientific">Melia azedarach</name>
    <name type="common">Chinaberry tree</name>
    <dbReference type="NCBI Taxonomy" id="155640"/>
    <lineage>
        <taxon>Eukaryota</taxon>
        <taxon>Viridiplantae</taxon>
        <taxon>Streptophyta</taxon>
        <taxon>Embryophyta</taxon>
        <taxon>Tracheophyta</taxon>
        <taxon>Spermatophyta</taxon>
        <taxon>Magnoliopsida</taxon>
        <taxon>eudicotyledons</taxon>
        <taxon>Gunneridae</taxon>
        <taxon>Pentapetalae</taxon>
        <taxon>rosids</taxon>
        <taxon>malvids</taxon>
        <taxon>Sapindales</taxon>
        <taxon>Meliaceae</taxon>
        <taxon>Melia</taxon>
    </lineage>
</organism>
<reference evidence="1 2" key="1">
    <citation type="journal article" date="2023" name="Science">
        <title>Complex scaffold remodeling in plant triterpene biosynthesis.</title>
        <authorList>
            <person name="De La Pena R."/>
            <person name="Hodgson H."/>
            <person name="Liu J.C."/>
            <person name="Stephenson M.J."/>
            <person name="Martin A.C."/>
            <person name="Owen C."/>
            <person name="Harkess A."/>
            <person name="Leebens-Mack J."/>
            <person name="Jimenez L.E."/>
            <person name="Osbourn A."/>
            <person name="Sattely E.S."/>
        </authorList>
    </citation>
    <scope>NUCLEOTIDE SEQUENCE [LARGE SCALE GENOMIC DNA]</scope>
    <source>
        <strain evidence="2">cv. JPN11</strain>
        <tissue evidence="1">Leaf</tissue>
    </source>
</reference>
<proteinExistence type="predicted"/>
<dbReference type="EMBL" id="CM051407">
    <property type="protein sequence ID" value="KAJ4702175.1"/>
    <property type="molecule type" value="Genomic_DNA"/>
</dbReference>
<keyword evidence="2" id="KW-1185">Reference proteome</keyword>
<name>A0ACC1WSK3_MELAZ</name>
<sequence>MWSSSGKNNGHGNGAFSSSPSKSSTSCSSPSPPGTPNKKSMEEVWNDLNLTSLQGHSNATVPNTTSSPRYPSGLIFQDFFATAFNKDPKAKDAASREPTPLRDITPFGSHHGTMLSLNSGSEFQNLERDSPNHTIRTRPPSQQLHVHPNIAAACPFGSSLHNSPFDALGSPPPFQLGSPLPLPLKRPQENEDLSDDRRHKRLIKNRESAARSRARKQESFSPFFLLLNSAYTTELELEVSQLMEENAKLRKQQKQLLAASTQIPKKHSLHRTLTAPF</sequence>
<gene>
    <name evidence="1" type="ORF">OWV82_025292</name>
</gene>
<protein>
    <submittedName>
        <fullName evidence="1">ABSCISIC ACID-INSENSITIVE 5-like protein 5</fullName>
    </submittedName>
</protein>
<dbReference type="Proteomes" id="UP001164539">
    <property type="component" value="Chromosome 14"/>
</dbReference>
<evidence type="ECO:0000313" key="1">
    <source>
        <dbReference type="EMBL" id="KAJ4702175.1"/>
    </source>
</evidence>
<accession>A0ACC1WSK3</accession>
<evidence type="ECO:0000313" key="2">
    <source>
        <dbReference type="Proteomes" id="UP001164539"/>
    </source>
</evidence>